<dbReference type="InterPro" id="IPR051058">
    <property type="entry name" value="GDSL_Est/Lipase"/>
</dbReference>
<keyword evidence="4" id="KW-0812">Transmembrane</keyword>
<dbReference type="KEGG" id="mcha:111024890"/>
<keyword evidence="2" id="KW-0378">Hydrolase</keyword>
<organism evidence="5 6">
    <name type="scientific">Momordica charantia</name>
    <name type="common">Bitter gourd</name>
    <name type="synonym">Balsam pear</name>
    <dbReference type="NCBI Taxonomy" id="3673"/>
    <lineage>
        <taxon>Eukaryota</taxon>
        <taxon>Viridiplantae</taxon>
        <taxon>Streptophyta</taxon>
        <taxon>Embryophyta</taxon>
        <taxon>Tracheophyta</taxon>
        <taxon>Spermatophyta</taxon>
        <taxon>Magnoliopsida</taxon>
        <taxon>eudicotyledons</taxon>
        <taxon>Gunneridae</taxon>
        <taxon>Pentapetalae</taxon>
        <taxon>rosids</taxon>
        <taxon>fabids</taxon>
        <taxon>Cucurbitales</taxon>
        <taxon>Cucurbitaceae</taxon>
        <taxon>Momordiceae</taxon>
        <taxon>Momordica</taxon>
    </lineage>
</organism>
<name>A0A6J1E0T3_MOMCH</name>
<evidence type="ECO:0000313" key="5">
    <source>
        <dbReference type="Proteomes" id="UP000504603"/>
    </source>
</evidence>
<evidence type="ECO:0000256" key="4">
    <source>
        <dbReference type="SAM" id="Phobius"/>
    </source>
</evidence>
<dbReference type="Gene3D" id="3.40.50.1110">
    <property type="entry name" value="SGNH hydrolase"/>
    <property type="match status" value="1"/>
</dbReference>
<dbReference type="PANTHER" id="PTHR45648:SF5">
    <property type="entry name" value="OS04G0577300 PROTEIN"/>
    <property type="match status" value="1"/>
</dbReference>
<keyword evidence="3" id="KW-0443">Lipid metabolism</keyword>
<dbReference type="OrthoDB" id="1600564at2759"/>
<dbReference type="GO" id="GO:0016788">
    <property type="term" value="F:hydrolase activity, acting on ester bonds"/>
    <property type="evidence" value="ECO:0007669"/>
    <property type="project" value="InterPro"/>
</dbReference>
<accession>A0A6J1E0T3</accession>
<keyword evidence="4" id="KW-1133">Transmembrane helix</keyword>
<dbReference type="SUPFAM" id="SSF52266">
    <property type="entry name" value="SGNH hydrolase"/>
    <property type="match status" value="1"/>
</dbReference>
<dbReference type="InterPro" id="IPR001087">
    <property type="entry name" value="GDSL"/>
</dbReference>
<feature type="transmembrane region" description="Helical" evidence="4">
    <location>
        <begin position="7"/>
        <end position="31"/>
    </location>
</feature>
<keyword evidence="3" id="KW-0442">Lipid degradation</keyword>
<dbReference type="InterPro" id="IPR035669">
    <property type="entry name" value="SGNH_plant_lipase-like"/>
</dbReference>
<evidence type="ECO:0000256" key="1">
    <source>
        <dbReference type="ARBA" id="ARBA00008668"/>
    </source>
</evidence>
<dbReference type="CDD" id="cd01837">
    <property type="entry name" value="SGNH_plant_lipase_like"/>
    <property type="match status" value="1"/>
</dbReference>
<dbReference type="InterPro" id="IPR036514">
    <property type="entry name" value="SGNH_hydro_sf"/>
</dbReference>
<evidence type="ECO:0000313" key="6">
    <source>
        <dbReference type="RefSeq" id="XP_022158401.1"/>
    </source>
</evidence>
<reference evidence="6" key="1">
    <citation type="submission" date="2025-08" db="UniProtKB">
        <authorList>
            <consortium name="RefSeq"/>
        </authorList>
    </citation>
    <scope>IDENTIFICATION</scope>
    <source>
        <strain evidence="6">OHB3-1</strain>
    </source>
</reference>
<dbReference type="Pfam" id="PF00657">
    <property type="entry name" value="Lipase_GDSL"/>
    <property type="match status" value="1"/>
</dbReference>
<keyword evidence="5" id="KW-1185">Reference proteome</keyword>
<dbReference type="PANTHER" id="PTHR45648">
    <property type="entry name" value="GDSL LIPASE/ACYLHYDROLASE FAMILY PROTEIN (AFU_ORTHOLOGUE AFUA_4G14700)"/>
    <property type="match status" value="1"/>
</dbReference>
<dbReference type="RefSeq" id="XP_022158401.1">
    <property type="nucleotide sequence ID" value="XM_022302709.1"/>
</dbReference>
<comment type="similarity">
    <text evidence="1">Belongs to the 'GDSL' lipolytic enzyme family.</text>
</comment>
<dbReference type="GeneID" id="111024890"/>
<dbReference type="GO" id="GO:0016042">
    <property type="term" value="P:lipid catabolic process"/>
    <property type="evidence" value="ECO:0007669"/>
    <property type="project" value="UniProtKB-KW"/>
</dbReference>
<sequence>MEFSRSHFITIMLVVSAMNFLSCLCLTTFVFGDSLVDVGNNDYIFTLSRADSPPYGIDFKPSGGQPTGRFTNGRTISDIIDEYLGAKSFPPPFLAPNTEVDTMYRGINYASGASGILDETGLLFLGRIPLREQVKNFEESRRYMVKVKGENETMEVLKNAIFSLTVGSNDIINYIQPSIPIFQTNKASPSDYLDHMISNITIQLKRLHGVGARKVVVVGVGPLGCIPFVRTLQFAPNDECSEEVNQLIEAYNFRLSEVVDQLNQEFNPKTMFVYANSYAVFMQIIDNYQQYGFVDAKQPCCGGYFPPFVCYKGQNQNRSSSLCDDRSKYVFWDAYHPTEAANIIIAKELLDGDETISSPINIRQLYAYRS</sequence>
<evidence type="ECO:0000256" key="2">
    <source>
        <dbReference type="ARBA" id="ARBA00022801"/>
    </source>
</evidence>
<protein>
    <submittedName>
        <fullName evidence="6">GDSL esterase/lipase At5g41890</fullName>
    </submittedName>
</protein>
<proteinExistence type="inferred from homology"/>
<gene>
    <name evidence="6" type="primary">LOC111024890</name>
</gene>
<keyword evidence="4" id="KW-0472">Membrane</keyword>
<evidence type="ECO:0000256" key="3">
    <source>
        <dbReference type="ARBA" id="ARBA00022963"/>
    </source>
</evidence>
<dbReference type="Proteomes" id="UP000504603">
    <property type="component" value="Unplaced"/>
</dbReference>
<dbReference type="AlphaFoldDB" id="A0A6J1E0T3"/>